<keyword evidence="5 7" id="KW-1133">Transmembrane helix</keyword>
<dbReference type="SMART" id="SM00730">
    <property type="entry name" value="PSN"/>
    <property type="match status" value="1"/>
</dbReference>
<feature type="domain" description="PA" evidence="9">
    <location>
        <begin position="109"/>
        <end position="146"/>
    </location>
</feature>
<dbReference type="GO" id="GO:0098554">
    <property type="term" value="C:cytoplasmic side of endoplasmic reticulum membrane"/>
    <property type="evidence" value="ECO:0007669"/>
    <property type="project" value="TreeGrafter"/>
</dbReference>
<evidence type="ECO:0000313" key="10">
    <source>
        <dbReference type="EMBL" id="KDO31327.1"/>
    </source>
</evidence>
<reference evidence="10 11" key="1">
    <citation type="journal article" date="2013" name="PLoS Genet.">
        <title>Distinctive expansion of potential virulence genes in the genome of the oomycete fish pathogen Saprolegnia parasitica.</title>
        <authorList>
            <person name="Jiang R.H."/>
            <person name="de Bruijn I."/>
            <person name="Haas B.J."/>
            <person name="Belmonte R."/>
            <person name="Lobach L."/>
            <person name="Christie J."/>
            <person name="van den Ackerveken G."/>
            <person name="Bottin A."/>
            <person name="Bulone V."/>
            <person name="Diaz-Moreno S.M."/>
            <person name="Dumas B."/>
            <person name="Fan L."/>
            <person name="Gaulin E."/>
            <person name="Govers F."/>
            <person name="Grenville-Briggs L.J."/>
            <person name="Horner N.R."/>
            <person name="Levin J.Z."/>
            <person name="Mammella M."/>
            <person name="Meijer H.J."/>
            <person name="Morris P."/>
            <person name="Nusbaum C."/>
            <person name="Oome S."/>
            <person name="Phillips A.J."/>
            <person name="van Rooyen D."/>
            <person name="Rzeszutek E."/>
            <person name="Saraiva M."/>
            <person name="Secombes C.J."/>
            <person name="Seidl M.F."/>
            <person name="Snel B."/>
            <person name="Stassen J.H."/>
            <person name="Sykes S."/>
            <person name="Tripathy S."/>
            <person name="van den Berg H."/>
            <person name="Vega-Arreguin J.C."/>
            <person name="Wawra S."/>
            <person name="Young S.K."/>
            <person name="Zeng Q."/>
            <person name="Dieguez-Uribeondo J."/>
            <person name="Russ C."/>
            <person name="Tyler B.M."/>
            <person name="van West P."/>
        </authorList>
    </citation>
    <scope>NUCLEOTIDE SEQUENCE [LARGE SCALE GENOMIC DNA]</scope>
    <source>
        <strain evidence="10 11">CBS 223.65</strain>
    </source>
</reference>
<dbReference type="InterPro" id="IPR006639">
    <property type="entry name" value="Preselin/SPP"/>
</dbReference>
<dbReference type="OrthoDB" id="29661at2759"/>
<organism evidence="10 11">
    <name type="scientific">Saprolegnia parasitica (strain CBS 223.65)</name>
    <dbReference type="NCBI Taxonomy" id="695850"/>
    <lineage>
        <taxon>Eukaryota</taxon>
        <taxon>Sar</taxon>
        <taxon>Stramenopiles</taxon>
        <taxon>Oomycota</taxon>
        <taxon>Saprolegniomycetes</taxon>
        <taxon>Saprolegniales</taxon>
        <taxon>Saprolegniaceae</taxon>
        <taxon>Saprolegnia</taxon>
    </lineage>
</organism>
<feature type="transmembrane region" description="Helical" evidence="7">
    <location>
        <begin position="595"/>
        <end position="612"/>
    </location>
</feature>
<keyword evidence="11" id="KW-1185">Reference proteome</keyword>
<keyword evidence="4" id="KW-0378">Hydrolase</keyword>
<evidence type="ECO:0000256" key="3">
    <source>
        <dbReference type="ARBA" id="ARBA00022692"/>
    </source>
</evidence>
<dbReference type="GO" id="GO:0033619">
    <property type="term" value="P:membrane protein proteolysis"/>
    <property type="evidence" value="ECO:0007669"/>
    <property type="project" value="TreeGrafter"/>
</dbReference>
<dbReference type="InterPro" id="IPR007369">
    <property type="entry name" value="Peptidase_A22B_SPP"/>
</dbReference>
<comment type="subcellular location">
    <subcellularLocation>
        <location evidence="1">Endomembrane system</location>
        <topology evidence="1">Multi-pass membrane protein</topology>
    </subcellularLocation>
</comment>
<dbReference type="Gene3D" id="3.50.30.30">
    <property type="match status" value="1"/>
</dbReference>
<dbReference type="Pfam" id="PF02225">
    <property type="entry name" value="PA"/>
    <property type="match status" value="1"/>
</dbReference>
<dbReference type="EMBL" id="KK583198">
    <property type="protein sequence ID" value="KDO31327.1"/>
    <property type="molecule type" value="Genomic_DNA"/>
</dbReference>
<evidence type="ECO:0000256" key="6">
    <source>
        <dbReference type="ARBA" id="ARBA00023136"/>
    </source>
</evidence>
<dbReference type="VEuPathDB" id="FungiDB:SPRG_03943"/>
<accession>A0A067CWZ9</accession>
<dbReference type="Pfam" id="PF04258">
    <property type="entry name" value="Peptidase_A22B"/>
    <property type="match status" value="1"/>
</dbReference>
<evidence type="ECO:0000256" key="1">
    <source>
        <dbReference type="ARBA" id="ARBA00004127"/>
    </source>
</evidence>
<evidence type="ECO:0000259" key="9">
    <source>
        <dbReference type="Pfam" id="PF02225"/>
    </source>
</evidence>
<dbReference type="PANTHER" id="PTHR12174:SF75">
    <property type="entry name" value="SIGNAL PEPTIDE PEPTIDASE-LIKE 2"/>
    <property type="match status" value="1"/>
</dbReference>
<dbReference type="GO" id="GO:0098553">
    <property type="term" value="C:lumenal side of endoplasmic reticulum membrane"/>
    <property type="evidence" value="ECO:0007669"/>
    <property type="project" value="TreeGrafter"/>
</dbReference>
<proteinExistence type="inferred from homology"/>
<dbReference type="RefSeq" id="XP_012197926.1">
    <property type="nucleotide sequence ID" value="XM_012342536.1"/>
</dbReference>
<dbReference type="GO" id="GO:0030660">
    <property type="term" value="C:Golgi-associated vesicle membrane"/>
    <property type="evidence" value="ECO:0007669"/>
    <property type="project" value="TreeGrafter"/>
</dbReference>
<dbReference type="PANTHER" id="PTHR12174">
    <property type="entry name" value="SIGNAL PEPTIDE PEPTIDASE"/>
    <property type="match status" value="1"/>
</dbReference>
<evidence type="ECO:0000256" key="7">
    <source>
        <dbReference type="SAM" id="Phobius"/>
    </source>
</evidence>
<dbReference type="OMA" id="YDYATRG"/>
<evidence type="ECO:0000256" key="2">
    <source>
        <dbReference type="ARBA" id="ARBA00006859"/>
    </source>
</evidence>
<feature type="transmembrane region" description="Helical" evidence="7">
    <location>
        <begin position="385"/>
        <end position="407"/>
    </location>
</feature>
<dbReference type="GO" id="GO:0005765">
    <property type="term" value="C:lysosomal membrane"/>
    <property type="evidence" value="ECO:0007669"/>
    <property type="project" value="TreeGrafter"/>
</dbReference>
<dbReference type="GeneID" id="24126419"/>
<feature type="transmembrane region" description="Helical" evidence="7">
    <location>
        <begin position="442"/>
        <end position="463"/>
    </location>
</feature>
<feature type="transmembrane region" description="Helical" evidence="7">
    <location>
        <begin position="317"/>
        <end position="336"/>
    </location>
</feature>
<dbReference type="InterPro" id="IPR003137">
    <property type="entry name" value="PA_domain"/>
</dbReference>
<keyword evidence="6 7" id="KW-0472">Membrane</keyword>
<dbReference type="Proteomes" id="UP000030745">
    <property type="component" value="Unassembled WGS sequence"/>
</dbReference>
<evidence type="ECO:0000256" key="8">
    <source>
        <dbReference type="SAM" id="SignalP"/>
    </source>
</evidence>
<dbReference type="AlphaFoldDB" id="A0A067CWZ9"/>
<protein>
    <recommendedName>
        <fullName evidence="9">PA domain-containing protein</fullName>
    </recommendedName>
</protein>
<name>A0A067CWZ9_SAPPC</name>
<feature type="signal peptide" evidence="8">
    <location>
        <begin position="1"/>
        <end position="19"/>
    </location>
</feature>
<keyword evidence="8" id="KW-0732">Signal</keyword>
<feature type="chain" id="PRO_5001634997" description="PA domain-containing protein" evidence="8">
    <location>
        <begin position="20"/>
        <end position="652"/>
    </location>
</feature>
<sequence length="652" mass="70001">MLQPRAVVAALALCGLAHGQSGDTGQLETAVVTTASDAFYGTYSYDPLGPGQWGGDLPAEDAAIKATVVSLSAVAGVPDVFGCNTSVLLDSSVLKAHLATFTASSQPFALMIQRGLCTFTDKAVTAQKLGATALLVADTVESIYNTTVRENATVWDKADAYDCSQGQATLATLASPPWSDANNDASCTSGCPSGRCIPTGSGNQVCCMWDVADYMGAGVNYKQVTIPVVRVRAMDAAKLKDGSSIGIYKRFIPKVDLAQGLVWAMAVATIIMAGYLASSLERKKAVVRAAPVGHVTATVVAQLRQEQEEEPTMDINWTHAVGFLVFGSAFLLLLFYVNVVMIVIVMYCFGANSAISTILFSPLFERVKALRKPLWIFETKALGDICISAADLLSFACSLSLVLLWVLSRHASWAWVLQDVFGICVCTLFLQTIRLPNIKVAVVLLVLVFLYDIFFVFISPYIFGKSVMIVAAQGGKQDAKTAPGAFCLRYPRDTTYGCVKEEIPILLRLPKVTNWLGGQAMLGLGDIVLPGLLLVFTARYDYATRGNVLGHPTKKATPAAYPGRIGLFGVMCIGYAIGLLLANVGVILMQSGQPALLYLVPCTLGVLCLITWRRGLLRNLWVGPREFFAMPEAEPEHPVTDYAKQDPTPTVV</sequence>
<gene>
    <name evidence="10" type="ORF">SPRG_03943</name>
</gene>
<dbReference type="KEGG" id="spar:SPRG_03943"/>
<comment type="similarity">
    <text evidence="2">Belongs to the peptidase A22B family.</text>
</comment>
<feature type="transmembrane region" description="Helical" evidence="7">
    <location>
        <begin position="516"/>
        <end position="536"/>
    </location>
</feature>
<keyword evidence="3 7" id="KW-0812">Transmembrane</keyword>
<feature type="transmembrane region" description="Helical" evidence="7">
    <location>
        <begin position="413"/>
        <end position="430"/>
    </location>
</feature>
<feature type="transmembrane region" description="Helical" evidence="7">
    <location>
        <begin position="260"/>
        <end position="278"/>
    </location>
</feature>
<dbReference type="GO" id="GO:0042500">
    <property type="term" value="F:aspartic endopeptidase activity, intramembrane cleaving"/>
    <property type="evidence" value="ECO:0007669"/>
    <property type="project" value="InterPro"/>
</dbReference>
<evidence type="ECO:0000313" key="11">
    <source>
        <dbReference type="Proteomes" id="UP000030745"/>
    </source>
</evidence>
<feature type="transmembrane region" description="Helical" evidence="7">
    <location>
        <begin position="565"/>
        <end position="589"/>
    </location>
</feature>
<evidence type="ECO:0000256" key="4">
    <source>
        <dbReference type="ARBA" id="ARBA00022801"/>
    </source>
</evidence>
<evidence type="ECO:0000256" key="5">
    <source>
        <dbReference type="ARBA" id="ARBA00022989"/>
    </source>
</evidence>
<feature type="transmembrane region" description="Helical" evidence="7">
    <location>
        <begin position="342"/>
        <end position="364"/>
    </location>
</feature>